<evidence type="ECO:0008006" key="4">
    <source>
        <dbReference type="Google" id="ProtNLM"/>
    </source>
</evidence>
<evidence type="ECO:0000313" key="2">
    <source>
        <dbReference type="EnsemblPlants" id="OPUNC08G06410.1"/>
    </source>
</evidence>
<feature type="region of interest" description="Disordered" evidence="1">
    <location>
        <begin position="97"/>
        <end position="134"/>
    </location>
</feature>
<evidence type="ECO:0000256" key="1">
    <source>
        <dbReference type="SAM" id="MobiDB-lite"/>
    </source>
</evidence>
<dbReference type="AlphaFoldDB" id="A0A0E0LSJ1"/>
<dbReference type="EnsemblPlants" id="OPUNC08G06410.1">
    <property type="protein sequence ID" value="OPUNC08G06410.1"/>
    <property type="gene ID" value="OPUNC08G06410"/>
</dbReference>
<sequence>MWLEPEPETNRLLIMLHWRRRTVGAARARRTKKATLTLAKPLIRKAKVMDSSANPNPLMWLDNTTHNLLRVADCYGLERIKTICETKLCLDIDVNSDSESEVDCSDGSEEYEIEEEECETEDEEYRTEEDKLHN</sequence>
<reference evidence="2" key="2">
    <citation type="submission" date="2018-05" db="EMBL/GenBank/DDBJ databases">
        <title>OpunRS2 (Oryza punctata Reference Sequence Version 2).</title>
        <authorList>
            <person name="Zhang J."/>
            <person name="Kudrna D."/>
            <person name="Lee S."/>
            <person name="Talag J."/>
            <person name="Welchert J."/>
            <person name="Wing R.A."/>
        </authorList>
    </citation>
    <scope>NUCLEOTIDE SEQUENCE [LARGE SCALE GENOMIC DNA]</scope>
</reference>
<feature type="compositionally biased region" description="Acidic residues" evidence="1">
    <location>
        <begin position="97"/>
        <end position="127"/>
    </location>
</feature>
<dbReference type="STRING" id="4537.A0A0E0LSJ1"/>
<name>A0A0E0LSJ1_ORYPU</name>
<accession>A0A0E0LSJ1</accession>
<proteinExistence type="predicted"/>
<dbReference type="Proteomes" id="UP000026962">
    <property type="component" value="Chromosome 8"/>
</dbReference>
<evidence type="ECO:0000313" key="3">
    <source>
        <dbReference type="Proteomes" id="UP000026962"/>
    </source>
</evidence>
<protein>
    <recommendedName>
        <fullName evidence="4">BTB domain-containing protein</fullName>
    </recommendedName>
</protein>
<dbReference type="Gramene" id="OPUNC08G06410.1">
    <property type="protein sequence ID" value="OPUNC08G06410.1"/>
    <property type="gene ID" value="OPUNC08G06410"/>
</dbReference>
<keyword evidence="3" id="KW-1185">Reference proteome</keyword>
<dbReference type="HOGENOM" id="CLU_1899606_0_0_1"/>
<organism evidence="2">
    <name type="scientific">Oryza punctata</name>
    <name type="common">Red rice</name>
    <dbReference type="NCBI Taxonomy" id="4537"/>
    <lineage>
        <taxon>Eukaryota</taxon>
        <taxon>Viridiplantae</taxon>
        <taxon>Streptophyta</taxon>
        <taxon>Embryophyta</taxon>
        <taxon>Tracheophyta</taxon>
        <taxon>Spermatophyta</taxon>
        <taxon>Magnoliopsida</taxon>
        <taxon>Liliopsida</taxon>
        <taxon>Poales</taxon>
        <taxon>Poaceae</taxon>
        <taxon>BOP clade</taxon>
        <taxon>Oryzoideae</taxon>
        <taxon>Oryzeae</taxon>
        <taxon>Oryzinae</taxon>
        <taxon>Oryza</taxon>
    </lineage>
</organism>
<reference evidence="2" key="1">
    <citation type="submission" date="2015-04" db="UniProtKB">
        <authorList>
            <consortium name="EnsemblPlants"/>
        </authorList>
    </citation>
    <scope>IDENTIFICATION</scope>
</reference>